<dbReference type="Pfam" id="PF12911">
    <property type="entry name" value="OppC_N"/>
    <property type="match status" value="1"/>
</dbReference>
<dbReference type="RefSeq" id="WP_147152615.1">
    <property type="nucleotide sequence ID" value="NZ_BKAJ01000089.1"/>
</dbReference>
<feature type="transmembrane region" description="Helical" evidence="9">
    <location>
        <begin position="207"/>
        <end position="227"/>
    </location>
</feature>
<evidence type="ECO:0000256" key="8">
    <source>
        <dbReference type="ARBA" id="ARBA00023136"/>
    </source>
</evidence>
<sequence length="287" mass="30726">MKAGWRRGLNRFASDRASALGLALLVLLLVAAIFAPILAPFPGDVADFHTANRLRPPDAVNWLGTDRMGSDLFSRILFGARITITIAVVAVGSAVLVGVPIGLVAGYYGGWPSNLLMRVSDIFLAVPQIVLAIAIAQTLGPSIENVILALSITYWPFWARLVFAETRSLKNEVFIESAIALGASPLRVMTLHVLPNIASAIIVRTSIGMGATILTAAALGFLGLGAPPPTPEWGRMIAESREFLPEAWWYATVPGIAIFMVVMGFNLLGDGLRDFLDPRIRRGAGVK</sequence>
<keyword evidence="3" id="KW-1003">Cell membrane</keyword>
<comment type="similarity">
    <text evidence="9">Belongs to the binding-protein-dependent transport system permease family.</text>
</comment>
<feature type="transmembrane region" description="Helical" evidence="9">
    <location>
        <begin position="247"/>
        <end position="269"/>
    </location>
</feature>
<keyword evidence="2 9" id="KW-0813">Transport</keyword>
<dbReference type="InterPro" id="IPR000515">
    <property type="entry name" value="MetI-like"/>
</dbReference>
<evidence type="ECO:0000259" key="10">
    <source>
        <dbReference type="PROSITE" id="PS50928"/>
    </source>
</evidence>
<keyword evidence="4 9" id="KW-0812">Transmembrane</keyword>
<evidence type="ECO:0000313" key="11">
    <source>
        <dbReference type="EMBL" id="GEP57899.1"/>
    </source>
</evidence>
<dbReference type="GO" id="GO:0005886">
    <property type="term" value="C:plasma membrane"/>
    <property type="evidence" value="ECO:0007669"/>
    <property type="project" value="UniProtKB-SubCell"/>
</dbReference>
<dbReference type="Gene3D" id="1.10.3720.10">
    <property type="entry name" value="MetI-like"/>
    <property type="match status" value="1"/>
</dbReference>
<evidence type="ECO:0000313" key="12">
    <source>
        <dbReference type="Proteomes" id="UP000321058"/>
    </source>
</evidence>
<dbReference type="EMBL" id="BKAJ01000089">
    <property type="protein sequence ID" value="GEP57899.1"/>
    <property type="molecule type" value="Genomic_DNA"/>
</dbReference>
<feature type="domain" description="ABC transmembrane type-1" evidence="10">
    <location>
        <begin position="80"/>
        <end position="269"/>
    </location>
</feature>
<evidence type="ECO:0000256" key="7">
    <source>
        <dbReference type="ARBA" id="ARBA00022989"/>
    </source>
</evidence>
<dbReference type="SUPFAM" id="SSF161098">
    <property type="entry name" value="MetI-like"/>
    <property type="match status" value="1"/>
</dbReference>
<proteinExistence type="inferred from homology"/>
<keyword evidence="12" id="KW-1185">Reference proteome</keyword>
<comment type="caution">
    <text evidence="11">The sequence shown here is derived from an EMBL/GenBank/DDBJ whole genome shotgun (WGS) entry which is preliminary data.</text>
</comment>
<feature type="transmembrane region" description="Helical" evidence="9">
    <location>
        <begin position="20"/>
        <end position="39"/>
    </location>
</feature>
<comment type="subcellular location">
    <subcellularLocation>
        <location evidence="1 9">Cell membrane</location>
        <topology evidence="1 9">Multi-pass membrane protein</topology>
    </subcellularLocation>
</comment>
<keyword evidence="5" id="KW-0571">Peptide transport</keyword>
<dbReference type="PANTHER" id="PTHR43386:SF1">
    <property type="entry name" value="D,D-DIPEPTIDE TRANSPORT SYSTEM PERMEASE PROTEIN DDPC-RELATED"/>
    <property type="match status" value="1"/>
</dbReference>
<dbReference type="InterPro" id="IPR025966">
    <property type="entry name" value="OppC_N"/>
</dbReference>
<evidence type="ECO:0000256" key="4">
    <source>
        <dbReference type="ARBA" id="ARBA00022692"/>
    </source>
</evidence>
<evidence type="ECO:0000256" key="2">
    <source>
        <dbReference type="ARBA" id="ARBA00022448"/>
    </source>
</evidence>
<feature type="transmembrane region" description="Helical" evidence="9">
    <location>
        <begin position="122"/>
        <end position="140"/>
    </location>
</feature>
<dbReference type="InterPro" id="IPR050366">
    <property type="entry name" value="BP-dependent_transpt_permease"/>
</dbReference>
<evidence type="ECO:0000256" key="9">
    <source>
        <dbReference type="RuleBase" id="RU363032"/>
    </source>
</evidence>
<dbReference type="Proteomes" id="UP000321058">
    <property type="component" value="Unassembled WGS sequence"/>
</dbReference>
<dbReference type="GO" id="GO:0055085">
    <property type="term" value="P:transmembrane transport"/>
    <property type="evidence" value="ECO:0007669"/>
    <property type="project" value="InterPro"/>
</dbReference>
<keyword evidence="8 9" id="KW-0472">Membrane</keyword>
<protein>
    <submittedName>
        <fullName evidence="11">Cytochrome c550</fullName>
    </submittedName>
</protein>
<keyword evidence="7 9" id="KW-1133">Transmembrane helix</keyword>
<accession>A0A512NG25</accession>
<gene>
    <name evidence="11" type="ORF">RSO01_50650</name>
</gene>
<dbReference type="PANTHER" id="PTHR43386">
    <property type="entry name" value="OLIGOPEPTIDE TRANSPORT SYSTEM PERMEASE PROTEIN APPC"/>
    <property type="match status" value="1"/>
</dbReference>
<evidence type="ECO:0000256" key="6">
    <source>
        <dbReference type="ARBA" id="ARBA00022927"/>
    </source>
</evidence>
<dbReference type="OrthoDB" id="9774870at2"/>
<organism evidence="11 12">
    <name type="scientific">Reyranella soli</name>
    <dbReference type="NCBI Taxonomy" id="1230389"/>
    <lineage>
        <taxon>Bacteria</taxon>
        <taxon>Pseudomonadati</taxon>
        <taxon>Pseudomonadota</taxon>
        <taxon>Alphaproteobacteria</taxon>
        <taxon>Hyphomicrobiales</taxon>
        <taxon>Reyranellaceae</taxon>
        <taxon>Reyranella</taxon>
    </lineage>
</organism>
<feature type="transmembrane region" description="Helical" evidence="9">
    <location>
        <begin position="82"/>
        <end position="110"/>
    </location>
</feature>
<evidence type="ECO:0000256" key="1">
    <source>
        <dbReference type="ARBA" id="ARBA00004651"/>
    </source>
</evidence>
<dbReference type="AlphaFoldDB" id="A0A512NG25"/>
<evidence type="ECO:0000256" key="3">
    <source>
        <dbReference type="ARBA" id="ARBA00022475"/>
    </source>
</evidence>
<evidence type="ECO:0000256" key="5">
    <source>
        <dbReference type="ARBA" id="ARBA00022856"/>
    </source>
</evidence>
<reference evidence="11 12" key="1">
    <citation type="submission" date="2019-07" db="EMBL/GenBank/DDBJ databases">
        <title>Whole genome shotgun sequence of Reyranella soli NBRC 108950.</title>
        <authorList>
            <person name="Hosoyama A."/>
            <person name="Uohara A."/>
            <person name="Ohji S."/>
            <person name="Ichikawa N."/>
        </authorList>
    </citation>
    <scope>NUCLEOTIDE SEQUENCE [LARGE SCALE GENOMIC DNA]</scope>
    <source>
        <strain evidence="11 12">NBRC 108950</strain>
    </source>
</reference>
<feature type="transmembrane region" description="Helical" evidence="9">
    <location>
        <begin position="146"/>
        <end position="163"/>
    </location>
</feature>
<name>A0A512NG25_9HYPH</name>
<dbReference type="GO" id="GO:0015833">
    <property type="term" value="P:peptide transport"/>
    <property type="evidence" value="ECO:0007669"/>
    <property type="project" value="UniProtKB-KW"/>
</dbReference>
<dbReference type="Pfam" id="PF00528">
    <property type="entry name" value="BPD_transp_1"/>
    <property type="match status" value="1"/>
</dbReference>
<dbReference type="PROSITE" id="PS50928">
    <property type="entry name" value="ABC_TM1"/>
    <property type="match status" value="1"/>
</dbReference>
<dbReference type="CDD" id="cd06261">
    <property type="entry name" value="TM_PBP2"/>
    <property type="match status" value="1"/>
</dbReference>
<keyword evidence="6" id="KW-0653">Protein transport</keyword>
<dbReference type="GO" id="GO:0015031">
    <property type="term" value="P:protein transport"/>
    <property type="evidence" value="ECO:0007669"/>
    <property type="project" value="UniProtKB-KW"/>
</dbReference>
<dbReference type="InterPro" id="IPR035906">
    <property type="entry name" value="MetI-like_sf"/>
</dbReference>